<dbReference type="Proteomes" id="UP001595841">
    <property type="component" value="Unassembled WGS sequence"/>
</dbReference>
<dbReference type="PANTHER" id="PTHR31490">
    <property type="entry name" value="GLYCOSYL HYDROLASE"/>
    <property type="match status" value="1"/>
</dbReference>
<dbReference type="InterPro" id="IPR044846">
    <property type="entry name" value="GH10"/>
</dbReference>
<dbReference type="SUPFAM" id="SSF51445">
    <property type="entry name" value="(Trans)glycosidases"/>
    <property type="match status" value="1"/>
</dbReference>
<dbReference type="InterPro" id="IPR001000">
    <property type="entry name" value="GH10_dom"/>
</dbReference>
<dbReference type="InterPro" id="IPR017853">
    <property type="entry name" value="GH"/>
</dbReference>
<gene>
    <name evidence="9" type="ORF">ACFOWS_15070</name>
</gene>
<dbReference type="PRINTS" id="PR00134">
    <property type="entry name" value="GLHYDRLASE10"/>
</dbReference>
<evidence type="ECO:0000256" key="7">
    <source>
        <dbReference type="SAM" id="MobiDB-lite"/>
    </source>
</evidence>
<sequence>MNTKTNSSKLICHLPVILALVSTVFLGKAQEEPSEKGLKDYYKDYFPIGVAVYPQALEGESAELILKHFNSMTPENVMKMGPIHPEEDRYNWEYADQVADFAVKHNLKLRGHALCWHNQAGDWLFKGENGGQVSKEVLLQRLKDHITTVVKRYKGKIYAWDVVNEAISDKEDEFLRDSQWYQICGEDFIIKAFEYAHEADPDLKLFYNDYSAVHPVKRDKIYKLVKMIQDAGVPIHGVGIQGHFSIYEPSEQDLRDAIEKYASLGVEVQITELDVSVYHKEHSRRDPLPKDEDDTFKPEQEQKQIEQYDMLFRVFRDYKDTLTGVTFWNISDRYSWLDNFPVRGRKNYPLLFNEELQPKKAYYKVIDFEK</sequence>
<reference evidence="10" key="1">
    <citation type="journal article" date="2019" name="Int. J. Syst. Evol. Microbiol.">
        <title>The Global Catalogue of Microorganisms (GCM) 10K type strain sequencing project: providing services to taxonomists for standard genome sequencing and annotation.</title>
        <authorList>
            <consortium name="The Broad Institute Genomics Platform"/>
            <consortium name="The Broad Institute Genome Sequencing Center for Infectious Disease"/>
            <person name="Wu L."/>
            <person name="Ma J."/>
        </authorList>
    </citation>
    <scope>NUCLEOTIDE SEQUENCE [LARGE SCALE GENOMIC DNA]</scope>
    <source>
        <strain evidence="10">CGMCC 1.15774</strain>
    </source>
</reference>
<evidence type="ECO:0000256" key="5">
    <source>
        <dbReference type="PROSITE-ProRule" id="PRU10061"/>
    </source>
</evidence>
<dbReference type="EC" id="3.2.1.8" evidence="6"/>
<evidence type="ECO:0000313" key="10">
    <source>
        <dbReference type="Proteomes" id="UP001595841"/>
    </source>
</evidence>
<dbReference type="InterPro" id="IPR031158">
    <property type="entry name" value="GH10_AS"/>
</dbReference>
<evidence type="ECO:0000256" key="4">
    <source>
        <dbReference type="ARBA" id="ARBA00023326"/>
    </source>
</evidence>
<evidence type="ECO:0000313" key="9">
    <source>
        <dbReference type="EMBL" id="MFC4221471.1"/>
    </source>
</evidence>
<organism evidence="9 10">
    <name type="scientific">Flagellimonas marina</name>
    <dbReference type="NCBI Taxonomy" id="1775168"/>
    <lineage>
        <taxon>Bacteria</taxon>
        <taxon>Pseudomonadati</taxon>
        <taxon>Bacteroidota</taxon>
        <taxon>Flavobacteriia</taxon>
        <taxon>Flavobacteriales</taxon>
        <taxon>Flavobacteriaceae</taxon>
        <taxon>Flagellimonas</taxon>
    </lineage>
</organism>
<keyword evidence="2 6" id="KW-0119">Carbohydrate metabolism</keyword>
<keyword evidence="1 6" id="KW-0378">Hydrolase</keyword>
<evidence type="ECO:0000256" key="6">
    <source>
        <dbReference type="RuleBase" id="RU361174"/>
    </source>
</evidence>
<evidence type="ECO:0000259" key="8">
    <source>
        <dbReference type="PROSITE" id="PS51760"/>
    </source>
</evidence>
<dbReference type="PROSITE" id="PS51760">
    <property type="entry name" value="GH10_2"/>
    <property type="match status" value="1"/>
</dbReference>
<dbReference type="SMART" id="SM00633">
    <property type="entry name" value="Glyco_10"/>
    <property type="match status" value="1"/>
</dbReference>
<keyword evidence="4 6" id="KW-0624">Polysaccharide degradation</keyword>
<comment type="similarity">
    <text evidence="6">Belongs to the glycosyl hydrolase 10 (cellulase F) family.</text>
</comment>
<evidence type="ECO:0000256" key="2">
    <source>
        <dbReference type="ARBA" id="ARBA00023277"/>
    </source>
</evidence>
<keyword evidence="10" id="KW-1185">Reference proteome</keyword>
<feature type="active site" description="Nucleophile" evidence="5">
    <location>
        <position position="272"/>
    </location>
</feature>
<feature type="domain" description="GH10" evidence="8">
    <location>
        <begin position="32"/>
        <end position="368"/>
    </location>
</feature>
<dbReference type="PROSITE" id="PS00591">
    <property type="entry name" value="GH10_1"/>
    <property type="match status" value="1"/>
</dbReference>
<dbReference type="PANTHER" id="PTHR31490:SF90">
    <property type="entry name" value="ENDO-1,4-BETA-XYLANASE A"/>
    <property type="match status" value="1"/>
</dbReference>
<accession>A0ABV8PQ84</accession>
<feature type="region of interest" description="Disordered" evidence="7">
    <location>
        <begin position="281"/>
        <end position="300"/>
    </location>
</feature>
<dbReference type="EMBL" id="JBHSCL010000009">
    <property type="protein sequence ID" value="MFC4221471.1"/>
    <property type="molecule type" value="Genomic_DNA"/>
</dbReference>
<evidence type="ECO:0000256" key="1">
    <source>
        <dbReference type="ARBA" id="ARBA00022801"/>
    </source>
</evidence>
<keyword evidence="3 6" id="KW-0326">Glycosidase</keyword>
<dbReference type="RefSeq" id="WP_379766243.1">
    <property type="nucleotide sequence ID" value="NZ_JBHSCL010000009.1"/>
</dbReference>
<dbReference type="Pfam" id="PF00331">
    <property type="entry name" value="Glyco_hydro_10"/>
    <property type="match status" value="1"/>
</dbReference>
<comment type="caution">
    <text evidence="9">The sequence shown here is derived from an EMBL/GenBank/DDBJ whole genome shotgun (WGS) entry which is preliminary data.</text>
</comment>
<comment type="catalytic activity">
    <reaction evidence="6">
        <text>Endohydrolysis of (1-&gt;4)-beta-D-xylosidic linkages in xylans.</text>
        <dbReference type="EC" id="3.2.1.8"/>
    </reaction>
</comment>
<dbReference type="Gene3D" id="3.20.20.80">
    <property type="entry name" value="Glycosidases"/>
    <property type="match status" value="1"/>
</dbReference>
<proteinExistence type="inferred from homology"/>
<evidence type="ECO:0000256" key="3">
    <source>
        <dbReference type="ARBA" id="ARBA00023295"/>
    </source>
</evidence>
<protein>
    <recommendedName>
        <fullName evidence="6">Beta-xylanase</fullName>
        <ecNumber evidence="6">3.2.1.8</ecNumber>
    </recommendedName>
</protein>
<name>A0ABV8PQ84_9FLAO</name>